<keyword evidence="2" id="KW-1185">Reference proteome</keyword>
<accession>A0A2K9NI38</accession>
<reference evidence="1 2" key="1">
    <citation type="submission" date="2017-12" db="EMBL/GenBank/DDBJ databases">
        <title>Genomes of bacteria within cyanobacterial aggregates.</title>
        <authorList>
            <person name="Cai H."/>
        </authorList>
    </citation>
    <scope>NUCLEOTIDE SEQUENCE [LARGE SCALE GENOMIC DNA]</scope>
    <source>
        <strain evidence="1 2">TH16</strain>
    </source>
</reference>
<dbReference type="AlphaFoldDB" id="A0A2K9NI38"/>
<evidence type="ECO:0000313" key="1">
    <source>
        <dbReference type="EMBL" id="AUN31965.1"/>
    </source>
</evidence>
<proteinExistence type="predicted"/>
<name>A0A2K9NI38_9PROT</name>
<sequence length="75" mass="8489">MGLFYVILEGGGPRFGRYDDWHTVSAEVERLAKAKPDQEFIILKAVQVVGPHRPPMPPVDPFQHLVCETGYDIPR</sequence>
<dbReference type="EMBL" id="CP025612">
    <property type="protein sequence ID" value="AUN31965.1"/>
    <property type="molecule type" value="Genomic_DNA"/>
</dbReference>
<organism evidence="1 2">
    <name type="scientific">Niveispirillum cyanobacteriorum</name>
    <dbReference type="NCBI Taxonomy" id="1612173"/>
    <lineage>
        <taxon>Bacteria</taxon>
        <taxon>Pseudomonadati</taxon>
        <taxon>Pseudomonadota</taxon>
        <taxon>Alphaproteobacteria</taxon>
        <taxon>Rhodospirillales</taxon>
        <taxon>Azospirillaceae</taxon>
        <taxon>Niveispirillum</taxon>
    </lineage>
</organism>
<dbReference type="KEGG" id="ncb:C0V82_16175"/>
<gene>
    <name evidence="1" type="ORF">C0V82_16175</name>
</gene>
<dbReference type="Proteomes" id="UP000234752">
    <property type="component" value="Chromosome eg_2"/>
</dbReference>
<protein>
    <submittedName>
        <fullName evidence="1">Uncharacterized protein</fullName>
    </submittedName>
</protein>
<dbReference type="RefSeq" id="WP_102113519.1">
    <property type="nucleotide sequence ID" value="NZ_BMGN01000012.1"/>
</dbReference>
<evidence type="ECO:0000313" key="2">
    <source>
        <dbReference type="Proteomes" id="UP000234752"/>
    </source>
</evidence>